<dbReference type="NCBIfam" id="TIGR01583">
    <property type="entry name" value="formate-DH-gamm"/>
    <property type="match status" value="1"/>
</dbReference>
<dbReference type="Gene3D" id="1.20.950.20">
    <property type="entry name" value="Transmembrane di-heme cytochromes, Chain C"/>
    <property type="match status" value="1"/>
</dbReference>
<keyword evidence="17" id="KW-1185">Reference proteome</keyword>
<organism evidence="16 17">
    <name type="scientific">Azospirillum rugosum</name>
    <dbReference type="NCBI Taxonomy" id="416170"/>
    <lineage>
        <taxon>Bacteria</taxon>
        <taxon>Pseudomonadati</taxon>
        <taxon>Pseudomonadota</taxon>
        <taxon>Alphaproteobacteria</taxon>
        <taxon>Rhodospirillales</taxon>
        <taxon>Azospirillaceae</taxon>
        <taxon>Azospirillum</taxon>
    </lineage>
</organism>
<keyword evidence="14" id="KW-0732">Signal</keyword>
<evidence type="ECO:0000256" key="2">
    <source>
        <dbReference type="ARBA" id="ARBA00004651"/>
    </source>
</evidence>
<keyword evidence="7 13" id="KW-0812">Transmembrane</keyword>
<dbReference type="Proteomes" id="UP000781958">
    <property type="component" value="Unassembled WGS sequence"/>
</dbReference>
<keyword evidence="11" id="KW-0408">Iron</keyword>
<dbReference type="EMBL" id="JAGINP010000022">
    <property type="protein sequence ID" value="MBP2295540.1"/>
    <property type="molecule type" value="Genomic_DNA"/>
</dbReference>
<dbReference type="Pfam" id="PF01292">
    <property type="entry name" value="Ni_hydr_CYTB"/>
    <property type="match status" value="1"/>
</dbReference>
<feature type="signal peptide" evidence="14">
    <location>
        <begin position="1"/>
        <end position="27"/>
    </location>
</feature>
<evidence type="ECO:0000256" key="4">
    <source>
        <dbReference type="ARBA" id="ARBA00022448"/>
    </source>
</evidence>
<evidence type="ECO:0000256" key="7">
    <source>
        <dbReference type="ARBA" id="ARBA00022692"/>
    </source>
</evidence>
<dbReference type="InterPro" id="IPR016174">
    <property type="entry name" value="Di-haem_cyt_TM"/>
</dbReference>
<feature type="transmembrane region" description="Helical" evidence="13">
    <location>
        <begin position="124"/>
        <end position="146"/>
    </location>
</feature>
<evidence type="ECO:0000256" key="6">
    <source>
        <dbReference type="ARBA" id="ARBA00022617"/>
    </source>
</evidence>
<evidence type="ECO:0000256" key="1">
    <source>
        <dbReference type="ARBA" id="ARBA00001971"/>
    </source>
</evidence>
<keyword evidence="6" id="KW-0349">Heme</keyword>
<feature type="transmembrane region" description="Helical" evidence="13">
    <location>
        <begin position="230"/>
        <end position="251"/>
    </location>
</feature>
<keyword evidence="12 13" id="KW-0472">Membrane</keyword>
<evidence type="ECO:0000313" key="17">
    <source>
        <dbReference type="Proteomes" id="UP000781958"/>
    </source>
</evidence>
<proteinExistence type="inferred from homology"/>
<evidence type="ECO:0000313" key="16">
    <source>
        <dbReference type="EMBL" id="MBP2295540.1"/>
    </source>
</evidence>
<keyword evidence="4" id="KW-0813">Transport</keyword>
<accession>A0ABS4SVX4</accession>
<keyword evidence="8" id="KW-0479">Metal-binding</keyword>
<keyword evidence="5" id="KW-1003">Cell membrane</keyword>
<evidence type="ECO:0000259" key="15">
    <source>
        <dbReference type="Pfam" id="PF01292"/>
    </source>
</evidence>
<evidence type="ECO:0000256" key="5">
    <source>
        <dbReference type="ARBA" id="ARBA00022475"/>
    </source>
</evidence>
<dbReference type="RefSeq" id="WP_209770067.1">
    <property type="nucleotide sequence ID" value="NZ_JAGINP010000022.1"/>
</dbReference>
<evidence type="ECO:0000256" key="3">
    <source>
        <dbReference type="ARBA" id="ARBA00010747"/>
    </source>
</evidence>
<feature type="domain" description="Cytochrome b561 bacterial/Ni-hydrogenase" evidence="15">
    <location>
        <begin position="120"/>
        <end position="298"/>
    </location>
</feature>
<feature type="transmembrane region" description="Helical" evidence="13">
    <location>
        <begin position="166"/>
        <end position="192"/>
    </location>
</feature>
<dbReference type="InterPro" id="IPR006471">
    <property type="entry name" value="Formate_DH_gsu"/>
</dbReference>
<evidence type="ECO:0000256" key="8">
    <source>
        <dbReference type="ARBA" id="ARBA00022723"/>
    </source>
</evidence>
<feature type="transmembrane region" description="Helical" evidence="13">
    <location>
        <begin position="263"/>
        <end position="285"/>
    </location>
</feature>
<sequence>MTRHHRHFLIHLLVLAVLVLAAPAVRAQLYQNPVNPPTTKEQVPLYQPQEKLVGTVSIPDEKLSVLVQPEGREWREFRSYWLRVVAGTLALGMLALLTLFYLFRGTIPISKGRSGRWVPRFGGFDRFAHWTTAVSFLILAITGLIITFGRPLLIPLIGHEAFTSTAYASTFLHNFFAIPFTLGLILIFVAWVRDNLPEKADLVWLRTLGGVLNKAGEHPEAGRFNAGQKLIFWAVVFGGFALAVSGVLLMLPFSVTGIGGMQILHVLHGLIASLMIAVIIAHIYIGTIGMEGAFDAMGRGVVDENWAKEHHSRWYEEQVLAMRANDGRPMHHRAAE</sequence>
<comment type="subcellular location">
    <subcellularLocation>
        <location evidence="2">Cell membrane</location>
        <topology evidence="2">Multi-pass membrane protein</topology>
    </subcellularLocation>
</comment>
<dbReference type="SUPFAM" id="SSF81342">
    <property type="entry name" value="Transmembrane di-heme cytochromes"/>
    <property type="match status" value="1"/>
</dbReference>
<reference evidence="16 17" key="1">
    <citation type="submission" date="2021-03" db="EMBL/GenBank/DDBJ databases">
        <title>Genomic Encyclopedia of Type Strains, Phase III (KMG-III): the genomes of soil and plant-associated and newly described type strains.</title>
        <authorList>
            <person name="Whitman W."/>
        </authorList>
    </citation>
    <scope>NUCLEOTIDE SEQUENCE [LARGE SCALE GENOMIC DNA]</scope>
    <source>
        <strain evidence="16 17">IMMIB AFH-6</strain>
    </source>
</reference>
<evidence type="ECO:0000256" key="14">
    <source>
        <dbReference type="SAM" id="SignalP"/>
    </source>
</evidence>
<name>A0ABS4SVX4_9PROT</name>
<evidence type="ECO:0000256" key="9">
    <source>
        <dbReference type="ARBA" id="ARBA00022982"/>
    </source>
</evidence>
<comment type="cofactor">
    <cofactor evidence="1">
        <name>heme</name>
        <dbReference type="ChEBI" id="CHEBI:30413"/>
    </cofactor>
</comment>
<evidence type="ECO:0000256" key="12">
    <source>
        <dbReference type="ARBA" id="ARBA00023136"/>
    </source>
</evidence>
<dbReference type="InterPro" id="IPR011577">
    <property type="entry name" value="Cyt_b561_bac/Ni-Hgenase"/>
</dbReference>
<feature type="transmembrane region" description="Helical" evidence="13">
    <location>
        <begin position="80"/>
        <end position="103"/>
    </location>
</feature>
<evidence type="ECO:0000256" key="13">
    <source>
        <dbReference type="SAM" id="Phobius"/>
    </source>
</evidence>
<comment type="similarity">
    <text evidence="3">Belongs to the formate dehydrogenase gamma subunit family.</text>
</comment>
<dbReference type="PANTHER" id="PTHR30074">
    <property type="entry name" value="FORMATE DEHYDROGENASE, NITRATE-INDUCIBLE, CYTOCHROME B556 FDN SUBUNIT"/>
    <property type="match status" value="1"/>
</dbReference>
<dbReference type="InterPro" id="IPR051817">
    <property type="entry name" value="FDH_cytochrome_b556_subunit"/>
</dbReference>
<dbReference type="PANTHER" id="PTHR30074:SF6">
    <property type="entry name" value="FORMATE DEHYDROGENASE GAMMA SUBUNIT"/>
    <property type="match status" value="1"/>
</dbReference>
<keyword evidence="9" id="KW-0249">Electron transport</keyword>
<evidence type="ECO:0000256" key="11">
    <source>
        <dbReference type="ARBA" id="ARBA00023004"/>
    </source>
</evidence>
<evidence type="ECO:0000256" key="10">
    <source>
        <dbReference type="ARBA" id="ARBA00022989"/>
    </source>
</evidence>
<feature type="chain" id="PRO_5046937047" evidence="14">
    <location>
        <begin position="28"/>
        <end position="336"/>
    </location>
</feature>
<comment type="caution">
    <text evidence="16">The sequence shown here is derived from an EMBL/GenBank/DDBJ whole genome shotgun (WGS) entry which is preliminary data.</text>
</comment>
<keyword evidence="10 13" id="KW-1133">Transmembrane helix</keyword>
<protein>
    <submittedName>
        <fullName evidence="16">Formate dehydrogenase subunit gamma</fullName>
    </submittedName>
</protein>
<gene>
    <name evidence="16" type="ORF">J2851_005350</name>
</gene>